<organism evidence="1 2">
    <name type="scientific">Araneus ventricosus</name>
    <name type="common">Orbweaver spider</name>
    <name type="synonym">Epeira ventricosa</name>
    <dbReference type="NCBI Taxonomy" id="182803"/>
    <lineage>
        <taxon>Eukaryota</taxon>
        <taxon>Metazoa</taxon>
        <taxon>Ecdysozoa</taxon>
        <taxon>Arthropoda</taxon>
        <taxon>Chelicerata</taxon>
        <taxon>Arachnida</taxon>
        <taxon>Araneae</taxon>
        <taxon>Araneomorphae</taxon>
        <taxon>Entelegynae</taxon>
        <taxon>Araneoidea</taxon>
        <taxon>Araneidae</taxon>
        <taxon>Araneus</taxon>
    </lineage>
</organism>
<dbReference type="EMBL" id="BGPR01003248">
    <property type="protein sequence ID" value="GBM85608.1"/>
    <property type="molecule type" value="Genomic_DNA"/>
</dbReference>
<dbReference type="AlphaFoldDB" id="A0A4Y2J8H9"/>
<evidence type="ECO:0000313" key="1">
    <source>
        <dbReference type="EMBL" id="GBM85608.1"/>
    </source>
</evidence>
<comment type="caution">
    <text evidence="1">The sequence shown here is derived from an EMBL/GenBank/DDBJ whole genome shotgun (WGS) entry which is preliminary data.</text>
</comment>
<reference evidence="1 2" key="1">
    <citation type="journal article" date="2019" name="Sci. Rep.">
        <title>Orb-weaving spider Araneus ventricosus genome elucidates the spidroin gene catalogue.</title>
        <authorList>
            <person name="Kono N."/>
            <person name="Nakamura H."/>
            <person name="Ohtoshi R."/>
            <person name="Moran D.A.P."/>
            <person name="Shinohara A."/>
            <person name="Yoshida Y."/>
            <person name="Fujiwara M."/>
            <person name="Mori M."/>
            <person name="Tomita M."/>
            <person name="Arakawa K."/>
        </authorList>
    </citation>
    <scope>NUCLEOTIDE SEQUENCE [LARGE SCALE GENOMIC DNA]</scope>
</reference>
<sequence length="92" mass="10314">MGAIQEQTGGNVAWPTGVFGKYSNPPIFLSAVIMRAVCRVIRIASDNARQTLSDQTSVMRKGLSTQEFHFNGVHVWVNAFSEMWCFNYRVSV</sequence>
<proteinExistence type="predicted"/>
<evidence type="ECO:0000313" key="2">
    <source>
        <dbReference type="Proteomes" id="UP000499080"/>
    </source>
</evidence>
<name>A0A4Y2J8H9_ARAVE</name>
<accession>A0A4Y2J8H9</accession>
<protein>
    <submittedName>
        <fullName evidence="1">Uncharacterized protein</fullName>
    </submittedName>
</protein>
<keyword evidence="2" id="KW-1185">Reference proteome</keyword>
<dbReference type="Proteomes" id="UP000499080">
    <property type="component" value="Unassembled WGS sequence"/>
</dbReference>
<gene>
    <name evidence="1" type="ORF">AVEN_61983_1</name>
</gene>